<feature type="domain" description="Carbohydrate kinase FGGY C-terminal" evidence="5">
    <location>
        <begin position="325"/>
        <end position="416"/>
    </location>
</feature>
<dbReference type="InterPro" id="IPR043129">
    <property type="entry name" value="ATPase_NBD"/>
</dbReference>
<evidence type="ECO:0000313" key="6">
    <source>
        <dbReference type="EMBL" id="ADO82266.1"/>
    </source>
</evidence>
<evidence type="ECO:0000256" key="2">
    <source>
        <dbReference type="ARBA" id="ARBA00022679"/>
    </source>
</evidence>
<dbReference type="RefSeq" id="WP_013386936.1">
    <property type="nucleotide sequence ID" value="NC_014632.1"/>
</dbReference>
<dbReference type="eggNOG" id="COG1070">
    <property type="taxonomic scope" value="Bacteria"/>
</dbReference>
<dbReference type="Pfam" id="PF02782">
    <property type="entry name" value="FGGY_C"/>
    <property type="match status" value="1"/>
</dbReference>
<dbReference type="InterPro" id="IPR018484">
    <property type="entry name" value="FGGY_N"/>
</dbReference>
<sequence>MSKYIIGIDNGSQSTKVTIFDLEGNEVCYGSKTLKSLYTAEGGVALHPNDDLWDSVLGGLKDCLSKFTGNKNSILAIGLCTIRCCRVLLKKDGSLAYPVLSWMDKRLSAPYVHDNDEVKYVTTTSGYLASRMTGEFKDTCSNLEVYWPIDRKTLDWSTDDQVIKDNGLKRDQLFSIIKPGESYGSLKTELCREFGLKEGIQVVSSGNDKAVEVLGSGINDDKSIMISLGTFISSMLLREDYFEDAKSFFPTLACVPFKYVYESKGIRRGMWTVSWYKDLLGEEVIKKSKELGVSEEDYLNQIGETIPPGSDGLITLLDWLNNSDYEFRKGVMLGFDHRHTSAHIYRSILEAISYNIKNNIYEMLDEIGAEIDNITVIGGGSKSNLMMKIIADMFGLPVKRNKATSSACLGAAICAAKYLGIYKSFDEAMEKMVRVSEVFEPDKNLYKFYDEINTKVIKNIRKHTDEILKITHSVF</sequence>
<organism evidence="6 7">
    <name type="scientific">Ilyobacter polytropus (strain ATCC 51220 / DSM 2926 / LMG 16218 / CuHBu1)</name>
    <dbReference type="NCBI Taxonomy" id="572544"/>
    <lineage>
        <taxon>Bacteria</taxon>
        <taxon>Fusobacteriati</taxon>
        <taxon>Fusobacteriota</taxon>
        <taxon>Fusobacteriia</taxon>
        <taxon>Fusobacteriales</taxon>
        <taxon>Fusobacteriaceae</taxon>
        <taxon>Ilyobacter</taxon>
    </lineage>
</organism>
<dbReference type="HOGENOM" id="CLU_009281_3_4_0"/>
<comment type="similarity">
    <text evidence="1">Belongs to the FGGY kinase family.</text>
</comment>
<dbReference type="SUPFAM" id="SSF53067">
    <property type="entry name" value="Actin-like ATPase domain"/>
    <property type="match status" value="2"/>
</dbReference>
<dbReference type="Pfam" id="PF00370">
    <property type="entry name" value="FGGY_N"/>
    <property type="match status" value="2"/>
</dbReference>
<dbReference type="GO" id="GO:0016301">
    <property type="term" value="F:kinase activity"/>
    <property type="evidence" value="ECO:0007669"/>
    <property type="project" value="UniProtKB-KW"/>
</dbReference>
<keyword evidence="7" id="KW-1185">Reference proteome</keyword>
<dbReference type="InterPro" id="IPR018485">
    <property type="entry name" value="FGGY_C"/>
</dbReference>
<protein>
    <submittedName>
        <fullName evidence="6">Carbohydrate kinase, FGGY</fullName>
    </submittedName>
</protein>
<dbReference type="InterPro" id="IPR050406">
    <property type="entry name" value="FGGY_Carb_Kinase"/>
</dbReference>
<dbReference type="GO" id="GO:0005975">
    <property type="term" value="P:carbohydrate metabolic process"/>
    <property type="evidence" value="ECO:0007669"/>
    <property type="project" value="InterPro"/>
</dbReference>
<proteinExistence type="inferred from homology"/>
<keyword evidence="3 6" id="KW-0418">Kinase</keyword>
<gene>
    <name evidence="6" type="ordered locus">Ilyop_0478</name>
</gene>
<name>E3HBB5_ILYPC</name>
<dbReference type="KEGG" id="ipo:Ilyop_0478"/>
<dbReference type="Proteomes" id="UP000006875">
    <property type="component" value="Chromosome"/>
</dbReference>
<reference evidence="6 7" key="1">
    <citation type="journal article" date="2010" name="Stand. Genomic Sci.">
        <title>Complete genome sequence of Ilyobacter polytropus type strain (CuHbu1).</title>
        <authorList>
            <person name="Sikorski J."/>
            <person name="Chertkov O."/>
            <person name="Lapidus A."/>
            <person name="Nolan M."/>
            <person name="Lucas S."/>
            <person name="Del Rio T.G."/>
            <person name="Tice H."/>
            <person name="Cheng J.F."/>
            <person name="Tapia R."/>
            <person name="Han C."/>
            <person name="Goodwin L."/>
            <person name="Pitluck S."/>
            <person name="Liolios K."/>
            <person name="Ivanova N."/>
            <person name="Mavromatis K."/>
            <person name="Mikhailova N."/>
            <person name="Pati A."/>
            <person name="Chen A."/>
            <person name="Palaniappan K."/>
            <person name="Land M."/>
            <person name="Hauser L."/>
            <person name="Chang Y.J."/>
            <person name="Jeffries C.D."/>
            <person name="Brambilla E."/>
            <person name="Yasawong M."/>
            <person name="Rohde M."/>
            <person name="Pukall R."/>
            <person name="Spring S."/>
            <person name="Goker M."/>
            <person name="Woyke T."/>
            <person name="Bristow J."/>
            <person name="Eisen J.A."/>
            <person name="Markowitz V."/>
            <person name="Hugenholtz P."/>
            <person name="Kyrpides N.C."/>
            <person name="Klenk H.P."/>
        </authorList>
    </citation>
    <scope>NUCLEOTIDE SEQUENCE [LARGE SCALE GENOMIC DNA]</scope>
    <source>
        <strain evidence="7">ATCC 51220 / DSM 2926 / LMG 16218 / CuHBu1</strain>
    </source>
</reference>
<dbReference type="STRING" id="572544.Ilyop_0478"/>
<dbReference type="CDD" id="cd07779">
    <property type="entry name" value="ASKHA_NBD_FGGY_YgcE-like"/>
    <property type="match status" value="1"/>
</dbReference>
<dbReference type="InterPro" id="IPR000577">
    <property type="entry name" value="Carb_kinase_FGGY"/>
</dbReference>
<evidence type="ECO:0000259" key="5">
    <source>
        <dbReference type="Pfam" id="PF02782"/>
    </source>
</evidence>
<dbReference type="PANTHER" id="PTHR43095:SF5">
    <property type="entry name" value="XYLULOSE KINASE"/>
    <property type="match status" value="1"/>
</dbReference>
<evidence type="ECO:0000256" key="1">
    <source>
        <dbReference type="ARBA" id="ARBA00009156"/>
    </source>
</evidence>
<dbReference type="AlphaFoldDB" id="E3HBB5"/>
<dbReference type="EMBL" id="CP002281">
    <property type="protein sequence ID" value="ADO82266.1"/>
    <property type="molecule type" value="Genomic_DNA"/>
</dbReference>
<dbReference type="PIRSF" id="PIRSF000538">
    <property type="entry name" value="GlpK"/>
    <property type="match status" value="1"/>
</dbReference>
<evidence type="ECO:0000256" key="3">
    <source>
        <dbReference type="ARBA" id="ARBA00022777"/>
    </source>
</evidence>
<feature type="domain" description="Carbohydrate kinase FGGY N-terminal" evidence="4">
    <location>
        <begin position="117"/>
        <end position="215"/>
    </location>
</feature>
<keyword evidence="2" id="KW-0808">Transferase</keyword>
<evidence type="ECO:0000313" key="7">
    <source>
        <dbReference type="Proteomes" id="UP000006875"/>
    </source>
</evidence>
<dbReference type="OrthoDB" id="89435at2"/>
<evidence type="ECO:0000259" key="4">
    <source>
        <dbReference type="Pfam" id="PF00370"/>
    </source>
</evidence>
<dbReference type="Gene3D" id="3.30.420.40">
    <property type="match status" value="3"/>
</dbReference>
<feature type="domain" description="Carbohydrate kinase FGGY N-terminal" evidence="4">
    <location>
        <begin position="4"/>
        <end position="107"/>
    </location>
</feature>
<accession>E3HBB5</accession>
<dbReference type="PANTHER" id="PTHR43095">
    <property type="entry name" value="SUGAR KINASE"/>
    <property type="match status" value="1"/>
</dbReference>